<accession>A0A9W8WVN1</accession>
<name>A0A9W8WVN1_9PLEO</name>
<proteinExistence type="predicted"/>
<dbReference type="OrthoDB" id="3791758at2759"/>
<comment type="caution">
    <text evidence="1">The sequence shown here is derived from an EMBL/GenBank/DDBJ whole genome shotgun (WGS) entry which is preliminary data.</text>
</comment>
<evidence type="ECO:0000313" key="2">
    <source>
        <dbReference type="Proteomes" id="UP001140562"/>
    </source>
</evidence>
<gene>
    <name evidence="1" type="ORF">N0V87_007378</name>
</gene>
<dbReference type="EMBL" id="JAPEUV010000089">
    <property type="protein sequence ID" value="KAJ4333717.1"/>
    <property type="molecule type" value="Genomic_DNA"/>
</dbReference>
<keyword evidence="2" id="KW-1185">Reference proteome</keyword>
<dbReference type="AlphaFoldDB" id="A0A9W8WVN1"/>
<protein>
    <submittedName>
        <fullName evidence="1">Uncharacterized protein</fullName>
    </submittedName>
</protein>
<sequence>MFLEYAEKKDSSLLSFFRTKWLAPLNPSDIKGRPHKSPYPIAKQDSLSLLVFEAMGSFKNPTHFVLCESQLNSYKERLWSRKQLMATADYDEAVAGAVDGSMPSSVFLSSLRLTFGVYSYMNAPDIVDTMRTINTNIRLELSNAGSLTKQPQVNLVPLWDAFLTQHFTDVETSAETWLKARMPKAKTGVKDAIVKYQKLLRQLNQKQTGPGAATHAKTQKAKQTALEKELKAQTARRVQAEKDVVTLRGQRKNKTAAQKTAIDRQIRAAKKDLRAEIKKEGSAQRKMHELYAYSVQKIVLNLKEDQKILAGFERAISGLKLTRP</sequence>
<evidence type="ECO:0000313" key="1">
    <source>
        <dbReference type="EMBL" id="KAJ4333717.1"/>
    </source>
</evidence>
<reference evidence="1" key="1">
    <citation type="submission" date="2022-10" db="EMBL/GenBank/DDBJ databases">
        <title>Tapping the CABI collections for fungal endophytes: first genome assemblies for Collariella, Neodidymelliopsis, Ascochyta clinopodiicola, Didymella pomorum, Didymosphaeria variabile, Neocosmospora piperis and Neocucurbitaria cava.</title>
        <authorList>
            <person name="Hill R."/>
        </authorList>
    </citation>
    <scope>NUCLEOTIDE SEQUENCE</scope>
    <source>
        <strain evidence="1">IMI 360193</strain>
    </source>
</reference>
<organism evidence="1 2">
    <name type="scientific">Didymella glomerata</name>
    <dbReference type="NCBI Taxonomy" id="749621"/>
    <lineage>
        <taxon>Eukaryota</taxon>
        <taxon>Fungi</taxon>
        <taxon>Dikarya</taxon>
        <taxon>Ascomycota</taxon>
        <taxon>Pezizomycotina</taxon>
        <taxon>Dothideomycetes</taxon>
        <taxon>Pleosporomycetidae</taxon>
        <taxon>Pleosporales</taxon>
        <taxon>Pleosporineae</taxon>
        <taxon>Didymellaceae</taxon>
        <taxon>Didymella</taxon>
    </lineage>
</organism>
<dbReference type="Proteomes" id="UP001140562">
    <property type="component" value="Unassembled WGS sequence"/>
</dbReference>